<keyword evidence="4 7" id="KW-0418">Kinase</keyword>
<organism evidence="7 8">
    <name type="scientific">Moorena producens (strain JHB)</name>
    <dbReference type="NCBI Taxonomy" id="1454205"/>
    <lineage>
        <taxon>Bacteria</taxon>
        <taxon>Bacillati</taxon>
        <taxon>Cyanobacteriota</taxon>
        <taxon>Cyanophyceae</taxon>
        <taxon>Coleofasciculales</taxon>
        <taxon>Coleofasciculaceae</taxon>
        <taxon>Moorena</taxon>
    </lineage>
</organism>
<keyword evidence="5" id="KW-0902">Two-component regulatory system</keyword>
<dbReference type="InterPro" id="IPR003018">
    <property type="entry name" value="GAF"/>
</dbReference>
<dbReference type="PANTHER" id="PTHR43547">
    <property type="entry name" value="TWO-COMPONENT HISTIDINE KINASE"/>
    <property type="match status" value="1"/>
</dbReference>
<proteinExistence type="predicted"/>
<dbReference type="InterPro" id="IPR036097">
    <property type="entry name" value="HisK_dim/P_sf"/>
</dbReference>
<keyword evidence="4 7" id="KW-0808">Transferase</keyword>
<sequence>MDAESAIFAPRVNSIKSRLSGTSFEPTFSQEHHGSLMPYPTELAQIGQQIAKTILNTSETQTLLAMLAQAIGESFQVDSCLIGALANPSTTPQLAWWRADQHLDPEHRYYKNPVQLLELLTTEDDLGSDSVLAISDWQTSDAWSNLDLGEEVLSARAILKSSTKFQSVVNGVIVLGKAQPYQWTKTEQEQLIVVSQWVSVAISQVQLTHQVKAANRDQTLLNQLSQVMHSSLNLLEIFQIATTAVAEALQVSRALLLLLDETNPLCCTLPGKHSPKHDLTVVCEWLKETSAADLFSTGDALLNQSFPVSECSWYQQALNQAPEPIVITDRADDPIGKADHQSISRLDQELKPGLLICPLVGADNHGLLSVKVLGFLVLQNSQPRPWLENEINLVKWVSTQVSSTIIQNQTLQQVQSLVEERTAQLQHSLKVQAELYERTRQQMGQLKELNRLKEEFLSSMNHELRTPLTAMSLAIRMLRQPKLDLERRAKYLEILEQQCNQEIELINDLLSLQQLESDQSQLQLQRIDLIPMIKHLAKSFEYKWAQKGLTLTINSSLKSLFINTDAESLNRILLELLTNAGKYSHPNTTVVIEVTEQIQQSVKQIVMSLSNIGQGISPEDLKHIFDKFHRGQGMTQRAVQGTGLGLALVKCLVQHLNGTVDVSTGPSDTPRTSRVSFTITLPQVQSFM</sequence>
<dbReference type="GO" id="GO:0000155">
    <property type="term" value="F:phosphorelay sensor kinase activity"/>
    <property type="evidence" value="ECO:0007669"/>
    <property type="project" value="InterPro"/>
</dbReference>
<reference evidence="8" key="1">
    <citation type="submission" date="2016-10" db="EMBL/GenBank/DDBJ databases">
        <title>Comparative genomics uncovers the prolific and rare metabolic potential of the cyanobacterial genus Moorea.</title>
        <authorList>
            <person name="Leao T."/>
            <person name="Castelao G."/>
            <person name="Korobeynikov A."/>
            <person name="Monroe E.A."/>
            <person name="Podell S."/>
            <person name="Glukhov E."/>
            <person name="Allen E."/>
            <person name="Gerwick W.H."/>
            <person name="Gerwick L."/>
        </authorList>
    </citation>
    <scope>NUCLEOTIDE SEQUENCE [LARGE SCALE GENOMIC DNA]</scope>
    <source>
        <strain evidence="8">JHB</strain>
    </source>
</reference>
<dbReference type="CDD" id="cd00082">
    <property type="entry name" value="HisKA"/>
    <property type="match status" value="1"/>
</dbReference>
<dbReference type="SUPFAM" id="SSF55874">
    <property type="entry name" value="ATPase domain of HSP90 chaperone/DNA topoisomerase II/histidine kinase"/>
    <property type="match status" value="1"/>
</dbReference>
<dbReference type="Pfam" id="PF01590">
    <property type="entry name" value="GAF"/>
    <property type="match status" value="1"/>
</dbReference>
<feature type="domain" description="Histidine kinase" evidence="6">
    <location>
        <begin position="459"/>
        <end position="685"/>
    </location>
</feature>
<evidence type="ECO:0000256" key="2">
    <source>
        <dbReference type="ARBA" id="ARBA00012438"/>
    </source>
</evidence>
<dbReference type="InterPro" id="IPR003594">
    <property type="entry name" value="HATPase_dom"/>
</dbReference>
<dbReference type="InterPro" id="IPR036890">
    <property type="entry name" value="HATPase_C_sf"/>
</dbReference>
<dbReference type="Pfam" id="PF00512">
    <property type="entry name" value="HisKA"/>
    <property type="match status" value="1"/>
</dbReference>
<dbReference type="SMART" id="SM00065">
    <property type="entry name" value="GAF"/>
    <property type="match status" value="2"/>
</dbReference>
<dbReference type="InterPro" id="IPR029016">
    <property type="entry name" value="GAF-like_dom_sf"/>
</dbReference>
<dbReference type="Gene3D" id="3.30.450.40">
    <property type="match status" value="2"/>
</dbReference>
<evidence type="ECO:0000259" key="6">
    <source>
        <dbReference type="PROSITE" id="PS50109"/>
    </source>
</evidence>
<comment type="catalytic activity">
    <reaction evidence="1">
        <text>ATP + protein L-histidine = ADP + protein N-phospho-L-histidine.</text>
        <dbReference type="EC" id="2.7.13.3"/>
    </reaction>
</comment>
<evidence type="ECO:0000256" key="3">
    <source>
        <dbReference type="ARBA" id="ARBA00022553"/>
    </source>
</evidence>
<gene>
    <name evidence="7" type="ORF">BJP36_04770</name>
</gene>
<dbReference type="SMART" id="SM00388">
    <property type="entry name" value="HisKA"/>
    <property type="match status" value="1"/>
</dbReference>
<dbReference type="EMBL" id="CP017708">
    <property type="protein sequence ID" value="AOY79329.1"/>
    <property type="molecule type" value="Genomic_DNA"/>
</dbReference>
<evidence type="ECO:0000256" key="5">
    <source>
        <dbReference type="ARBA" id="ARBA00023012"/>
    </source>
</evidence>
<dbReference type="InterPro" id="IPR003661">
    <property type="entry name" value="HisK_dim/P_dom"/>
</dbReference>
<dbReference type="Gene3D" id="3.30.565.10">
    <property type="entry name" value="Histidine kinase-like ATPase, C-terminal domain"/>
    <property type="match status" value="1"/>
</dbReference>
<evidence type="ECO:0000256" key="1">
    <source>
        <dbReference type="ARBA" id="ARBA00000085"/>
    </source>
</evidence>
<dbReference type="PANTHER" id="PTHR43547:SF2">
    <property type="entry name" value="HYBRID SIGNAL TRANSDUCTION HISTIDINE KINASE C"/>
    <property type="match status" value="1"/>
</dbReference>
<name>A0A1D9FVC5_MOOP1</name>
<dbReference type="SUPFAM" id="SSF47384">
    <property type="entry name" value="Homodimeric domain of signal transducing histidine kinase"/>
    <property type="match status" value="1"/>
</dbReference>
<protein>
    <recommendedName>
        <fullName evidence="2">histidine kinase</fullName>
        <ecNumber evidence="2">2.7.13.3</ecNumber>
    </recommendedName>
</protein>
<dbReference type="Proteomes" id="UP000176944">
    <property type="component" value="Chromosome"/>
</dbReference>
<evidence type="ECO:0000313" key="7">
    <source>
        <dbReference type="EMBL" id="AOY79329.1"/>
    </source>
</evidence>
<dbReference type="PRINTS" id="PR00344">
    <property type="entry name" value="BCTRLSENSOR"/>
</dbReference>
<dbReference type="AlphaFoldDB" id="A0A1D9FVC5"/>
<dbReference type="InterPro" id="IPR005467">
    <property type="entry name" value="His_kinase_dom"/>
</dbReference>
<keyword evidence="3" id="KW-0597">Phosphoprotein</keyword>
<dbReference type="Pfam" id="PF02518">
    <property type="entry name" value="HATPase_c"/>
    <property type="match status" value="1"/>
</dbReference>
<dbReference type="SMART" id="SM00387">
    <property type="entry name" value="HATPase_c"/>
    <property type="match status" value="1"/>
</dbReference>
<accession>A0A1D9FVC5</accession>
<evidence type="ECO:0000313" key="8">
    <source>
        <dbReference type="Proteomes" id="UP000176944"/>
    </source>
</evidence>
<dbReference type="Gene3D" id="1.10.287.130">
    <property type="match status" value="1"/>
</dbReference>
<evidence type="ECO:0000256" key="4">
    <source>
        <dbReference type="ARBA" id="ARBA00022777"/>
    </source>
</evidence>
<dbReference type="EC" id="2.7.13.3" evidence="2"/>
<dbReference type="PROSITE" id="PS50109">
    <property type="entry name" value="HIS_KIN"/>
    <property type="match status" value="1"/>
</dbReference>
<dbReference type="SUPFAM" id="SSF55781">
    <property type="entry name" value="GAF domain-like"/>
    <property type="match status" value="2"/>
</dbReference>
<dbReference type="InterPro" id="IPR004358">
    <property type="entry name" value="Sig_transdc_His_kin-like_C"/>
</dbReference>